<keyword evidence="3" id="KW-1185">Reference proteome</keyword>
<reference evidence="2" key="1">
    <citation type="submission" date="2019-07" db="EMBL/GenBank/DDBJ databases">
        <authorList>
            <person name="Dittberner H."/>
        </authorList>
    </citation>
    <scope>NUCLEOTIDE SEQUENCE [LARGE SCALE GENOMIC DNA]</scope>
</reference>
<accession>A0A565BEM9</accession>
<evidence type="ECO:0000313" key="3">
    <source>
        <dbReference type="Proteomes" id="UP000489600"/>
    </source>
</evidence>
<dbReference type="Proteomes" id="UP000489600">
    <property type="component" value="Unassembled WGS sequence"/>
</dbReference>
<organism evidence="2 3">
    <name type="scientific">Arabis nemorensis</name>
    <dbReference type="NCBI Taxonomy" id="586526"/>
    <lineage>
        <taxon>Eukaryota</taxon>
        <taxon>Viridiplantae</taxon>
        <taxon>Streptophyta</taxon>
        <taxon>Embryophyta</taxon>
        <taxon>Tracheophyta</taxon>
        <taxon>Spermatophyta</taxon>
        <taxon>Magnoliopsida</taxon>
        <taxon>eudicotyledons</taxon>
        <taxon>Gunneridae</taxon>
        <taxon>Pentapetalae</taxon>
        <taxon>rosids</taxon>
        <taxon>malvids</taxon>
        <taxon>Brassicales</taxon>
        <taxon>Brassicaceae</taxon>
        <taxon>Arabideae</taxon>
        <taxon>Arabis</taxon>
    </lineage>
</organism>
<evidence type="ECO:0000256" key="1">
    <source>
        <dbReference type="SAM" id="MobiDB-lite"/>
    </source>
</evidence>
<evidence type="ECO:0000313" key="2">
    <source>
        <dbReference type="EMBL" id="VVB00070.1"/>
    </source>
</evidence>
<gene>
    <name evidence="2" type="ORF">ANE_LOCUS10514</name>
</gene>
<comment type="caution">
    <text evidence="2">The sequence shown here is derived from an EMBL/GenBank/DDBJ whole genome shotgun (WGS) entry which is preliminary data.</text>
</comment>
<dbReference type="AlphaFoldDB" id="A0A565BEM9"/>
<proteinExistence type="predicted"/>
<name>A0A565BEM9_9BRAS</name>
<dbReference type="EMBL" id="CABITT030000004">
    <property type="protein sequence ID" value="VVB00070.1"/>
    <property type="molecule type" value="Genomic_DNA"/>
</dbReference>
<protein>
    <submittedName>
        <fullName evidence="2">Uncharacterized protein</fullName>
    </submittedName>
</protein>
<sequence length="125" mass="13419">MEEVTEATESNKQKKAALGKQAPTAMETEAVITNDLTKDTAVGELEPMEIDGGTVQVDKPALNIERLPIDNLIPDDDPLSTVASAAGGEPTNILSRRNRLPTVVTEDAQEKEYGCDVGWLDKILG</sequence>
<feature type="region of interest" description="Disordered" evidence="1">
    <location>
        <begin position="1"/>
        <end position="26"/>
    </location>
</feature>